<organism evidence="4 5">
    <name type="scientific">Candidatus Limisoma intestinavium</name>
    <dbReference type="NCBI Taxonomy" id="2840856"/>
    <lineage>
        <taxon>Bacteria</taxon>
        <taxon>Pseudomonadati</taxon>
        <taxon>Bacteroidota</taxon>
        <taxon>Bacteroidia</taxon>
        <taxon>Bacteroidales</taxon>
        <taxon>Candidatus Limisoma</taxon>
    </lineage>
</organism>
<name>A0A9D1IMQ1_9BACT</name>
<dbReference type="Gene3D" id="3.40.50.450">
    <property type="match status" value="1"/>
</dbReference>
<dbReference type="SUPFAM" id="SSF102405">
    <property type="entry name" value="MCP/YpsA-like"/>
    <property type="match status" value="1"/>
</dbReference>
<dbReference type="Pfam" id="PF03641">
    <property type="entry name" value="Lysine_decarbox"/>
    <property type="match status" value="1"/>
</dbReference>
<accession>A0A9D1IMQ1</accession>
<dbReference type="InterPro" id="IPR031100">
    <property type="entry name" value="LOG_fam"/>
</dbReference>
<dbReference type="NCBIfam" id="TIGR00730">
    <property type="entry name" value="Rossman fold protein, TIGR00730 family"/>
    <property type="match status" value="1"/>
</dbReference>
<dbReference type="InterPro" id="IPR005269">
    <property type="entry name" value="LOG"/>
</dbReference>
<comment type="catalytic activity">
    <reaction evidence="1">
        <text>AMP + H2O = D-ribose 5-phosphate + adenine</text>
        <dbReference type="Rhea" id="RHEA:20129"/>
        <dbReference type="ChEBI" id="CHEBI:15377"/>
        <dbReference type="ChEBI" id="CHEBI:16708"/>
        <dbReference type="ChEBI" id="CHEBI:78346"/>
        <dbReference type="ChEBI" id="CHEBI:456215"/>
        <dbReference type="EC" id="3.2.2.4"/>
    </reaction>
</comment>
<dbReference type="GO" id="GO:0005829">
    <property type="term" value="C:cytosol"/>
    <property type="evidence" value="ECO:0007669"/>
    <property type="project" value="TreeGrafter"/>
</dbReference>
<comment type="caution">
    <text evidence="4">The sequence shown here is derived from an EMBL/GenBank/DDBJ whole genome shotgun (WGS) entry which is preliminary data.</text>
</comment>
<dbReference type="PANTHER" id="PTHR31223:SF70">
    <property type="entry name" value="LOG FAMILY PROTEIN YJL055W"/>
    <property type="match status" value="1"/>
</dbReference>
<dbReference type="AlphaFoldDB" id="A0A9D1IMQ1"/>
<evidence type="ECO:0000256" key="3">
    <source>
        <dbReference type="RuleBase" id="RU363015"/>
    </source>
</evidence>
<reference evidence="4" key="1">
    <citation type="submission" date="2020-10" db="EMBL/GenBank/DDBJ databases">
        <authorList>
            <person name="Gilroy R."/>
        </authorList>
    </citation>
    <scope>NUCLEOTIDE SEQUENCE</scope>
    <source>
        <strain evidence="4">17073</strain>
    </source>
</reference>
<sequence>MSRIKRVCVYCASSTDVDKKYFADTAMLGTLLARNGIETVCGAGNEGLMRQLADSVLEANGTVIGVIPQFMADKGWGHAGLTQVVVTPDIHARKRQMATLADAVVALPGGCGTMEELLEIITWKQLGLFDGMIVVLNTDGYYAPLLAMLEKAIDAKFMKASHRNLWHTAATPQEAVNLILNNPEESYIEPKR</sequence>
<dbReference type="EC" id="3.2.2.n1" evidence="3"/>
<gene>
    <name evidence="4" type="ORF">IAD18_07210</name>
</gene>
<keyword evidence="3" id="KW-0378">Hydrolase</keyword>
<protein>
    <recommendedName>
        <fullName evidence="3">Cytokinin riboside 5'-monophosphate phosphoribohydrolase</fullName>
        <ecNumber evidence="3">3.2.2.n1</ecNumber>
    </recommendedName>
</protein>
<evidence type="ECO:0000313" key="5">
    <source>
        <dbReference type="Proteomes" id="UP000824076"/>
    </source>
</evidence>
<dbReference type="Proteomes" id="UP000824076">
    <property type="component" value="Unassembled WGS sequence"/>
</dbReference>
<proteinExistence type="inferred from homology"/>
<reference evidence="4" key="2">
    <citation type="journal article" date="2021" name="PeerJ">
        <title>Extensive microbial diversity within the chicken gut microbiome revealed by metagenomics and culture.</title>
        <authorList>
            <person name="Gilroy R."/>
            <person name="Ravi A."/>
            <person name="Getino M."/>
            <person name="Pursley I."/>
            <person name="Horton D.L."/>
            <person name="Alikhan N.F."/>
            <person name="Baker D."/>
            <person name="Gharbi K."/>
            <person name="Hall N."/>
            <person name="Watson M."/>
            <person name="Adriaenssens E.M."/>
            <person name="Foster-Nyarko E."/>
            <person name="Jarju S."/>
            <person name="Secka A."/>
            <person name="Antonio M."/>
            <person name="Oren A."/>
            <person name="Chaudhuri R.R."/>
            <person name="La Ragione R."/>
            <person name="Hildebrand F."/>
            <person name="Pallen M.J."/>
        </authorList>
    </citation>
    <scope>NUCLEOTIDE SEQUENCE</scope>
    <source>
        <strain evidence="4">17073</strain>
    </source>
</reference>
<dbReference type="GO" id="GO:0009691">
    <property type="term" value="P:cytokinin biosynthetic process"/>
    <property type="evidence" value="ECO:0007669"/>
    <property type="project" value="UniProtKB-UniRule"/>
</dbReference>
<dbReference type="PANTHER" id="PTHR31223">
    <property type="entry name" value="LOG FAMILY PROTEIN YJL055W"/>
    <property type="match status" value="1"/>
</dbReference>
<evidence type="ECO:0000256" key="2">
    <source>
        <dbReference type="ARBA" id="ARBA00006763"/>
    </source>
</evidence>
<dbReference type="EMBL" id="DVMS01000200">
    <property type="protein sequence ID" value="HIU39436.1"/>
    <property type="molecule type" value="Genomic_DNA"/>
</dbReference>
<comment type="similarity">
    <text evidence="2 3">Belongs to the LOG family.</text>
</comment>
<evidence type="ECO:0000313" key="4">
    <source>
        <dbReference type="EMBL" id="HIU39436.1"/>
    </source>
</evidence>
<dbReference type="GO" id="GO:0008714">
    <property type="term" value="F:AMP nucleosidase activity"/>
    <property type="evidence" value="ECO:0007669"/>
    <property type="project" value="UniProtKB-EC"/>
</dbReference>
<evidence type="ECO:0000256" key="1">
    <source>
        <dbReference type="ARBA" id="ARBA00000274"/>
    </source>
</evidence>
<keyword evidence="3" id="KW-0203">Cytokinin biosynthesis</keyword>